<evidence type="ECO:0000256" key="2">
    <source>
        <dbReference type="ARBA" id="ARBA00007991"/>
    </source>
</evidence>
<dbReference type="Pfam" id="PF08389">
    <property type="entry name" value="Xpo1"/>
    <property type="match status" value="1"/>
</dbReference>
<feature type="domain" description="Exportin-1/Importin-beta-like" evidence="8">
    <location>
        <begin position="18"/>
        <end position="158"/>
    </location>
</feature>
<dbReference type="SUPFAM" id="SSF48371">
    <property type="entry name" value="ARM repeat"/>
    <property type="match status" value="1"/>
</dbReference>
<evidence type="ECO:0000313" key="10">
    <source>
        <dbReference type="Proteomes" id="UP000605846"/>
    </source>
</evidence>
<evidence type="ECO:0000256" key="4">
    <source>
        <dbReference type="ARBA" id="ARBA00022448"/>
    </source>
</evidence>
<evidence type="ECO:0000256" key="5">
    <source>
        <dbReference type="ARBA" id="ARBA00022737"/>
    </source>
</evidence>
<proteinExistence type="inferred from homology"/>
<name>A0A8H7BI11_9FUNG</name>
<dbReference type="InterPro" id="IPR057942">
    <property type="entry name" value="TPR_TNPO3_IPO13_3rd"/>
</dbReference>
<dbReference type="Pfam" id="PF18773">
    <property type="entry name" value="Importin_rep"/>
    <property type="match status" value="1"/>
</dbReference>
<comment type="subcellular location">
    <subcellularLocation>
        <location evidence="1">Nucleus</location>
    </subcellularLocation>
</comment>
<accession>A0A8H7BI11</accession>
<dbReference type="Pfam" id="PF24140">
    <property type="entry name" value="TPR_TNPO3_IPO13_3rd"/>
    <property type="match status" value="1"/>
</dbReference>
<dbReference type="InterPro" id="IPR011989">
    <property type="entry name" value="ARM-like"/>
</dbReference>
<dbReference type="PANTHER" id="PTHR12363:SF33">
    <property type="entry name" value="IMPORTIN-13"/>
    <property type="match status" value="1"/>
</dbReference>
<dbReference type="InterPro" id="IPR016024">
    <property type="entry name" value="ARM-type_fold"/>
</dbReference>
<dbReference type="Proteomes" id="UP000605846">
    <property type="component" value="Unassembled WGS sequence"/>
</dbReference>
<protein>
    <recommendedName>
        <fullName evidence="3">Importin-13</fullName>
    </recommendedName>
</protein>
<dbReference type="PANTHER" id="PTHR12363">
    <property type="entry name" value="TRANSPORTIN 3 AND IMPORTIN 13"/>
    <property type="match status" value="1"/>
</dbReference>
<dbReference type="Pfam" id="PF18806">
    <property type="entry name" value="Importin_rep_3"/>
    <property type="match status" value="1"/>
</dbReference>
<comment type="similarity">
    <text evidence="2">Belongs to the importin beta family.</text>
</comment>
<keyword evidence="6" id="KW-0653">Protein transport</keyword>
<dbReference type="EMBL" id="JABAYA010000129">
    <property type="protein sequence ID" value="KAF7724113.1"/>
    <property type="molecule type" value="Genomic_DNA"/>
</dbReference>
<dbReference type="Gene3D" id="1.25.10.10">
    <property type="entry name" value="Leucine-rich Repeat Variant"/>
    <property type="match status" value="1"/>
</dbReference>
<evidence type="ECO:0000256" key="7">
    <source>
        <dbReference type="ARBA" id="ARBA00023242"/>
    </source>
</evidence>
<dbReference type="AlphaFoldDB" id="A0A8H7BI11"/>
<dbReference type="InterPro" id="IPR051345">
    <property type="entry name" value="Importin_beta-like_NTR"/>
</dbReference>
<dbReference type="InterPro" id="IPR040709">
    <property type="entry name" value="Importin_rep_1"/>
</dbReference>
<keyword evidence="4" id="KW-0813">Transport</keyword>
<reference evidence="9" key="1">
    <citation type="submission" date="2020-01" db="EMBL/GenBank/DDBJ databases">
        <title>Genome Sequencing of Three Apophysomyces-Like Fungal Strains Confirms a Novel Fungal Genus in the Mucoromycota with divergent Burkholderia-like Endosymbiotic Bacteria.</title>
        <authorList>
            <person name="Stajich J.E."/>
            <person name="Macias A.M."/>
            <person name="Carter-House D."/>
            <person name="Lovett B."/>
            <person name="Kasson L.R."/>
            <person name="Berry K."/>
            <person name="Grigoriev I."/>
            <person name="Chang Y."/>
            <person name="Spatafora J."/>
            <person name="Kasson M.T."/>
        </authorList>
    </citation>
    <scope>NUCLEOTIDE SEQUENCE</scope>
    <source>
        <strain evidence="9">NRRL A-21654</strain>
    </source>
</reference>
<evidence type="ECO:0000259" key="8">
    <source>
        <dbReference type="Pfam" id="PF08389"/>
    </source>
</evidence>
<keyword evidence="7" id="KW-0539">Nucleus</keyword>
<dbReference type="OrthoDB" id="2016913at2759"/>
<dbReference type="GO" id="GO:0005737">
    <property type="term" value="C:cytoplasm"/>
    <property type="evidence" value="ECO:0007669"/>
    <property type="project" value="TreeGrafter"/>
</dbReference>
<comment type="caution">
    <text evidence="9">The sequence shown here is derived from an EMBL/GenBank/DDBJ whole genome shotgun (WGS) entry which is preliminary data.</text>
</comment>
<sequence length="909" mass="101675">MLRACFCDDKVMLSGLQLITYAFHTVPGQWEHFVPASVNAMEQGAQAYGVPARHVQLTILEFFTLLPEEMSNAEILGGRKASLMQELKDSVSLVLATLSSFLLASDLGSDVTVQQKALKCLQSWIQYGIDLEDVYPLLRQTMIFTGHDELFESAIEVLLEAMQQSAWAKYMTLRDDLLNCLTSEWMRSRFAACIEEEDADTGRTLAKLFSTYGETFTDFLSIQLASPNISLLLDMIMQLTAFQGHFPVDQEVSDISLNFWYVLQETLFDQGIIPVRENTSEARDGDDDVSLKSDSNVEQKLWIRRCGEAAMVVYRQLVTTLMQKAVFPENSVWESWNRDLKDKFRIYRRDLGDTMINPYYVLRDEMTAILLQQSISILNHWESTPFASQKLEATLFCLKSISEEIPADTDANIAQFFGTEVLGRLPANSDFRLKNTILLLMGSLAEWFKKHSEFLPSLMNFIVPCLSSPKLAPAAAAAFADICDTCRNSLIGELDNLMHVYGAMAACQIPANIMQKVVESVADVIQVLPPESAIAPLMTLTGDIIQVIRNALNLVKRDPDGARLVILTQLQYLSACCRGIQSPNDDYQSISARNSAYDAYASGQSTVILSNIDGFPQITAAIQESVQQIASVWSGDEQVMKVCKQTLALTHFLESGIRSTSPLLALDFHALAALIESNYAQSPFSCWLDLTTFMMTVYGGHNQNIARLRDILGLLTEKTLSFINGPQGMEQHPDIIDSYFDLLSRTITRCPMVFYQLPRAMIDTIFMFGIAGMNLQERLALKATLNFMADFVSQSFEEGSQAAEVVNTIVLNMGLQMMEQLLMGIGGRVPRSFSGPLVDVLYKLTGRYLEACRHWLQVLLAHDGFPSSLVTRDDKDYFMKGVLGTRSFKRFKEIAHGFSVKCRGLGDVV</sequence>
<dbReference type="InterPro" id="IPR040520">
    <property type="entry name" value="Importin_rep_3"/>
</dbReference>
<evidence type="ECO:0000313" key="9">
    <source>
        <dbReference type="EMBL" id="KAF7724113.1"/>
    </source>
</evidence>
<keyword evidence="5" id="KW-0677">Repeat</keyword>
<dbReference type="GO" id="GO:0006606">
    <property type="term" value="P:protein import into nucleus"/>
    <property type="evidence" value="ECO:0007669"/>
    <property type="project" value="TreeGrafter"/>
</dbReference>
<evidence type="ECO:0000256" key="6">
    <source>
        <dbReference type="ARBA" id="ARBA00022927"/>
    </source>
</evidence>
<evidence type="ECO:0000256" key="1">
    <source>
        <dbReference type="ARBA" id="ARBA00004123"/>
    </source>
</evidence>
<dbReference type="GO" id="GO:0005634">
    <property type="term" value="C:nucleus"/>
    <property type="evidence" value="ECO:0007669"/>
    <property type="project" value="UniProtKB-SubCell"/>
</dbReference>
<gene>
    <name evidence="9" type="ORF">EC973_001297</name>
</gene>
<organism evidence="9 10">
    <name type="scientific">Apophysomyces ossiformis</name>
    <dbReference type="NCBI Taxonomy" id="679940"/>
    <lineage>
        <taxon>Eukaryota</taxon>
        <taxon>Fungi</taxon>
        <taxon>Fungi incertae sedis</taxon>
        <taxon>Mucoromycota</taxon>
        <taxon>Mucoromycotina</taxon>
        <taxon>Mucoromycetes</taxon>
        <taxon>Mucorales</taxon>
        <taxon>Mucorineae</taxon>
        <taxon>Mucoraceae</taxon>
        <taxon>Apophysomyces</taxon>
    </lineage>
</organism>
<evidence type="ECO:0000256" key="3">
    <source>
        <dbReference type="ARBA" id="ARBA00016020"/>
    </source>
</evidence>
<keyword evidence="10" id="KW-1185">Reference proteome</keyword>
<dbReference type="InterPro" id="IPR013598">
    <property type="entry name" value="Exportin-1/Importin-b-like"/>
</dbReference>